<keyword evidence="3" id="KW-0813">Transport</keyword>
<dbReference type="PANTHER" id="PTHR10981:SF0">
    <property type="entry name" value="BATTENIN"/>
    <property type="match status" value="1"/>
</dbReference>
<keyword evidence="6 9" id="KW-1133">Transmembrane helix</keyword>
<evidence type="ECO:0000313" key="11">
    <source>
        <dbReference type="Proteomes" id="UP001174694"/>
    </source>
</evidence>
<feature type="transmembrane region" description="Helical" evidence="9">
    <location>
        <begin position="265"/>
        <end position="284"/>
    </location>
</feature>
<comment type="similarity">
    <text evidence="2">Belongs to the battenin family.</text>
</comment>
<evidence type="ECO:0000256" key="5">
    <source>
        <dbReference type="ARBA" id="ARBA00022970"/>
    </source>
</evidence>
<dbReference type="GO" id="GO:0016020">
    <property type="term" value="C:membrane"/>
    <property type="evidence" value="ECO:0007669"/>
    <property type="project" value="InterPro"/>
</dbReference>
<organism evidence="10 11">
    <name type="scientific">Pleurostoma richardsiae</name>
    <dbReference type="NCBI Taxonomy" id="41990"/>
    <lineage>
        <taxon>Eukaryota</taxon>
        <taxon>Fungi</taxon>
        <taxon>Dikarya</taxon>
        <taxon>Ascomycota</taxon>
        <taxon>Pezizomycotina</taxon>
        <taxon>Sordariomycetes</taxon>
        <taxon>Sordariomycetidae</taxon>
        <taxon>Calosphaeriales</taxon>
        <taxon>Pleurostomataceae</taxon>
        <taxon>Pleurostoma</taxon>
    </lineage>
</organism>
<feature type="transmembrane region" description="Helical" evidence="9">
    <location>
        <begin position="400"/>
        <end position="419"/>
    </location>
</feature>
<dbReference type="SUPFAM" id="SSF103473">
    <property type="entry name" value="MFS general substrate transporter"/>
    <property type="match status" value="1"/>
</dbReference>
<reference evidence="10" key="1">
    <citation type="submission" date="2022-07" db="EMBL/GenBank/DDBJ databases">
        <title>Fungi with potential for degradation of polypropylene.</title>
        <authorList>
            <person name="Gostincar C."/>
        </authorList>
    </citation>
    <scope>NUCLEOTIDE SEQUENCE</scope>
    <source>
        <strain evidence="10">EXF-13308</strain>
    </source>
</reference>
<dbReference type="PANTHER" id="PTHR10981">
    <property type="entry name" value="BATTENIN"/>
    <property type="match status" value="1"/>
</dbReference>
<feature type="transmembrane region" description="Helical" evidence="9">
    <location>
        <begin position="99"/>
        <end position="123"/>
    </location>
</feature>
<dbReference type="GO" id="GO:0005773">
    <property type="term" value="C:vacuole"/>
    <property type="evidence" value="ECO:0007669"/>
    <property type="project" value="UniProtKB-ARBA"/>
</dbReference>
<comment type="subcellular location">
    <subcellularLocation>
        <location evidence="1">Endomembrane system</location>
        <topology evidence="1">Multi-pass membrane protein</topology>
    </subcellularLocation>
</comment>
<feature type="transmembrane region" description="Helical" evidence="9">
    <location>
        <begin position="329"/>
        <end position="348"/>
    </location>
</feature>
<dbReference type="GO" id="GO:0051453">
    <property type="term" value="P:regulation of intracellular pH"/>
    <property type="evidence" value="ECO:0007669"/>
    <property type="project" value="TreeGrafter"/>
</dbReference>
<evidence type="ECO:0000256" key="6">
    <source>
        <dbReference type="ARBA" id="ARBA00022989"/>
    </source>
</evidence>
<dbReference type="GO" id="GO:0006865">
    <property type="term" value="P:amino acid transport"/>
    <property type="evidence" value="ECO:0007669"/>
    <property type="project" value="UniProtKB-KW"/>
</dbReference>
<dbReference type="Pfam" id="PF02487">
    <property type="entry name" value="CLN3"/>
    <property type="match status" value="1"/>
</dbReference>
<feature type="transmembrane region" description="Helical" evidence="9">
    <location>
        <begin position="355"/>
        <end position="380"/>
    </location>
</feature>
<sequence length="431" mass="45981">MERLKVTTCFFLIGVLIGLPAMVTTTSANVMFAGITGVFEVCDSVVAAVVSFTTPFFAPYISYDTCTAVCIVASALSYITCTLPQPLSGVEPANKAGPVIGTMLAGFVYAFGTNIYLAVATFFPKEAVLALSVGSGFSVILGPAAYIGFMAAFEQDWRRSFLVFLPTVLGIPLIWWGLMDPSCRATADRSRVASLAKSAPDSSSGDEANTSPVELTPSDAETATYPSRQSMGPRSTLRNNQSIKTGFNPKRTRIGLLFKTILPKYVLPLIICTSAATLSMMGTAPALQSLRRFRSAPEGDLQFQLVFLSYGSAQFFFSSLAALRPIPVVWMWTGIQAALLVIGIIQLFRPFLTFYGAWVAVMFLVGGCVGGGVTNTNYWIAEDFRRAGEPDEVRSFAMSFAGLGNFGGDAVGAALGVMVQQLATKGLSPGR</sequence>
<dbReference type="AlphaFoldDB" id="A0AA38RL46"/>
<keyword evidence="5" id="KW-0029">Amino-acid transport</keyword>
<evidence type="ECO:0000256" key="4">
    <source>
        <dbReference type="ARBA" id="ARBA00022692"/>
    </source>
</evidence>
<evidence type="ECO:0000313" key="10">
    <source>
        <dbReference type="EMBL" id="KAJ9150261.1"/>
    </source>
</evidence>
<dbReference type="InterPro" id="IPR003492">
    <property type="entry name" value="Battenin_disease_Cln3"/>
</dbReference>
<evidence type="ECO:0000256" key="1">
    <source>
        <dbReference type="ARBA" id="ARBA00004127"/>
    </source>
</evidence>
<feature type="transmembrane region" description="Helical" evidence="9">
    <location>
        <begin position="129"/>
        <end position="149"/>
    </location>
</feature>
<comment type="caution">
    <text evidence="10">The sequence shown here is derived from an EMBL/GenBank/DDBJ whole genome shotgun (WGS) entry which is preliminary data.</text>
</comment>
<feature type="transmembrane region" description="Helical" evidence="9">
    <location>
        <begin position="305"/>
        <end position="323"/>
    </location>
</feature>
<gene>
    <name evidence="10" type="ORF">NKR23_g3659</name>
</gene>
<feature type="transmembrane region" description="Helical" evidence="9">
    <location>
        <begin position="161"/>
        <end position="178"/>
    </location>
</feature>
<protein>
    <submittedName>
        <fullName evidence="10">Protein BTN</fullName>
    </submittedName>
</protein>
<name>A0AA38RL46_9PEZI</name>
<dbReference type="EMBL" id="JANBVO010000008">
    <property type="protein sequence ID" value="KAJ9150261.1"/>
    <property type="molecule type" value="Genomic_DNA"/>
</dbReference>
<accession>A0AA38RL46</accession>
<keyword evidence="11" id="KW-1185">Reference proteome</keyword>
<evidence type="ECO:0000256" key="3">
    <source>
        <dbReference type="ARBA" id="ARBA00022448"/>
    </source>
</evidence>
<evidence type="ECO:0000256" key="2">
    <source>
        <dbReference type="ARBA" id="ARBA00007467"/>
    </source>
</evidence>
<dbReference type="Gene3D" id="1.20.1250.20">
    <property type="entry name" value="MFS general substrate transporter like domains"/>
    <property type="match status" value="1"/>
</dbReference>
<keyword evidence="7 9" id="KW-0472">Membrane</keyword>
<evidence type="ECO:0000256" key="7">
    <source>
        <dbReference type="ARBA" id="ARBA00023136"/>
    </source>
</evidence>
<dbReference type="Proteomes" id="UP001174694">
    <property type="component" value="Unassembled WGS sequence"/>
</dbReference>
<evidence type="ECO:0000256" key="9">
    <source>
        <dbReference type="SAM" id="Phobius"/>
    </source>
</evidence>
<keyword evidence="4 9" id="KW-0812">Transmembrane</keyword>
<proteinExistence type="inferred from homology"/>
<dbReference type="GO" id="GO:0012505">
    <property type="term" value="C:endomembrane system"/>
    <property type="evidence" value="ECO:0007669"/>
    <property type="project" value="UniProtKB-SubCell"/>
</dbReference>
<feature type="transmembrane region" description="Helical" evidence="9">
    <location>
        <begin position="60"/>
        <end position="79"/>
    </location>
</feature>
<dbReference type="InterPro" id="IPR036259">
    <property type="entry name" value="MFS_trans_sf"/>
</dbReference>
<feature type="compositionally biased region" description="Polar residues" evidence="8">
    <location>
        <begin position="200"/>
        <end position="245"/>
    </location>
</feature>
<evidence type="ECO:0000256" key="8">
    <source>
        <dbReference type="SAM" id="MobiDB-lite"/>
    </source>
</evidence>
<feature type="region of interest" description="Disordered" evidence="8">
    <location>
        <begin position="196"/>
        <end position="246"/>
    </location>
</feature>